<dbReference type="EMBL" id="LR778114">
    <property type="protein sequence ID" value="CAB1128803.1"/>
    <property type="molecule type" value="Genomic_DNA"/>
</dbReference>
<evidence type="ECO:0000256" key="2">
    <source>
        <dbReference type="ARBA" id="ARBA00013064"/>
    </source>
</evidence>
<dbReference type="CDD" id="cd16343">
    <property type="entry name" value="LMWPTP"/>
    <property type="match status" value="1"/>
</dbReference>
<dbReference type="SMART" id="SM00226">
    <property type="entry name" value="LMWPc"/>
    <property type="match status" value="1"/>
</dbReference>
<organism evidence="8 9">
    <name type="scientific">Candidatus Hydrogenisulfobacillus filiaventi</name>
    <dbReference type="NCBI Taxonomy" id="2707344"/>
    <lineage>
        <taxon>Bacteria</taxon>
        <taxon>Bacillati</taxon>
        <taxon>Bacillota</taxon>
        <taxon>Clostridia</taxon>
        <taxon>Eubacteriales</taxon>
        <taxon>Clostridiales Family XVII. Incertae Sedis</taxon>
        <taxon>Candidatus Hydrogenisulfobacillus</taxon>
    </lineage>
</organism>
<gene>
    <name evidence="8" type="primary">ptpA</name>
    <name evidence="8" type="ORF">R50_1297</name>
</gene>
<dbReference type="InterPro" id="IPR050438">
    <property type="entry name" value="LMW_PTPase"/>
</dbReference>
<feature type="domain" description="Phosphotyrosine protein phosphatase I" evidence="7">
    <location>
        <begin position="7"/>
        <end position="153"/>
    </location>
</feature>
<dbReference type="PANTHER" id="PTHR11717:SF7">
    <property type="entry name" value="LOW MOLECULAR WEIGHT PHOSPHOTYROSINE PROTEIN PHOSPHATASE"/>
    <property type="match status" value="1"/>
</dbReference>
<dbReference type="Gene3D" id="3.40.50.2300">
    <property type="match status" value="1"/>
</dbReference>
<keyword evidence="4" id="KW-0904">Protein phosphatase</keyword>
<evidence type="ECO:0000256" key="1">
    <source>
        <dbReference type="ARBA" id="ARBA00011063"/>
    </source>
</evidence>
<reference evidence="8 9" key="1">
    <citation type="submission" date="2020-02" db="EMBL/GenBank/DDBJ databases">
        <authorList>
            <person name="Hogendoorn C."/>
        </authorList>
    </citation>
    <scope>NUCLEOTIDE SEQUENCE [LARGE SCALE GENOMIC DNA]</scope>
    <source>
        <strain evidence="8">R501</strain>
    </source>
</reference>
<dbReference type="PANTHER" id="PTHR11717">
    <property type="entry name" value="LOW MOLECULAR WEIGHT PROTEIN TYROSINE PHOSPHATASE"/>
    <property type="match status" value="1"/>
</dbReference>
<dbReference type="EC" id="3.1.3.48" evidence="2"/>
<protein>
    <recommendedName>
        <fullName evidence="2">protein-tyrosine-phosphatase</fullName>
        <ecNumber evidence="2">3.1.3.48</ecNumber>
    </recommendedName>
</protein>
<keyword evidence="3 8" id="KW-0378">Hydrolase</keyword>
<evidence type="ECO:0000256" key="3">
    <source>
        <dbReference type="ARBA" id="ARBA00022801"/>
    </source>
</evidence>
<dbReference type="Proteomes" id="UP000503399">
    <property type="component" value="Chromosome"/>
</dbReference>
<evidence type="ECO:0000259" key="7">
    <source>
        <dbReference type="SMART" id="SM00226"/>
    </source>
</evidence>
<accession>A0A6F8ZGK9</accession>
<evidence type="ECO:0000256" key="6">
    <source>
        <dbReference type="PIRSR" id="PIRSR617867-1"/>
    </source>
</evidence>
<evidence type="ECO:0000313" key="8">
    <source>
        <dbReference type="EMBL" id="CAB1128803.1"/>
    </source>
</evidence>
<dbReference type="InterPro" id="IPR023485">
    <property type="entry name" value="Ptyr_pPase"/>
</dbReference>
<name>A0A6F8ZGK9_9FIRM</name>
<comment type="similarity">
    <text evidence="1">Belongs to the low molecular weight phosphotyrosine protein phosphatase family.</text>
</comment>
<dbReference type="InterPro" id="IPR036196">
    <property type="entry name" value="Ptyr_pPase_sf"/>
</dbReference>
<dbReference type="Pfam" id="PF01451">
    <property type="entry name" value="LMWPc"/>
    <property type="match status" value="1"/>
</dbReference>
<dbReference type="InterPro" id="IPR017867">
    <property type="entry name" value="Tyr_phospatase_low_mol_wt"/>
</dbReference>
<dbReference type="KEGG" id="hfv:R50_1297"/>
<sequence length="167" mass="18773">MRSDRPVRVVFVCAGNICRSPMAEAVFREQVSQAGLGDVIEVASRGTEDWHEGEPPHEGTLAVLDAHGIDARHQRARQIRHRELPEYDYVIALDRSNRDRLLRMPGADPARISLLRSWDPAGGELDVPDPYYTGRFQETYELIRPATEALLEAIRRRHLAPAPEGSA</sequence>
<keyword evidence="9" id="KW-1185">Reference proteome</keyword>
<evidence type="ECO:0000256" key="4">
    <source>
        <dbReference type="ARBA" id="ARBA00022912"/>
    </source>
</evidence>
<proteinExistence type="inferred from homology"/>
<dbReference type="AlphaFoldDB" id="A0A6F8ZGK9"/>
<dbReference type="GO" id="GO:0004725">
    <property type="term" value="F:protein tyrosine phosphatase activity"/>
    <property type="evidence" value="ECO:0007669"/>
    <property type="project" value="UniProtKB-EC"/>
</dbReference>
<dbReference type="PRINTS" id="PR00719">
    <property type="entry name" value="LMWPTPASE"/>
</dbReference>
<feature type="active site" description="Proton donor" evidence="6">
    <location>
        <position position="129"/>
    </location>
</feature>
<evidence type="ECO:0000313" key="9">
    <source>
        <dbReference type="Proteomes" id="UP000503399"/>
    </source>
</evidence>
<dbReference type="SUPFAM" id="SSF52788">
    <property type="entry name" value="Phosphotyrosine protein phosphatases I"/>
    <property type="match status" value="1"/>
</dbReference>
<evidence type="ECO:0000256" key="5">
    <source>
        <dbReference type="ARBA" id="ARBA00051722"/>
    </source>
</evidence>
<feature type="active site" evidence="6">
    <location>
        <position position="19"/>
    </location>
</feature>
<feature type="active site" description="Nucleophile" evidence="6">
    <location>
        <position position="13"/>
    </location>
</feature>
<comment type="catalytic activity">
    <reaction evidence="5">
        <text>O-phospho-L-tyrosyl-[protein] + H2O = L-tyrosyl-[protein] + phosphate</text>
        <dbReference type="Rhea" id="RHEA:10684"/>
        <dbReference type="Rhea" id="RHEA-COMP:10136"/>
        <dbReference type="Rhea" id="RHEA-COMP:20101"/>
        <dbReference type="ChEBI" id="CHEBI:15377"/>
        <dbReference type="ChEBI" id="CHEBI:43474"/>
        <dbReference type="ChEBI" id="CHEBI:46858"/>
        <dbReference type="ChEBI" id="CHEBI:61978"/>
        <dbReference type="EC" id="3.1.3.48"/>
    </reaction>
</comment>